<dbReference type="PROSITE" id="PS51892">
    <property type="entry name" value="SUBTILASE"/>
    <property type="match status" value="1"/>
</dbReference>
<dbReference type="Pfam" id="PF13620">
    <property type="entry name" value="CarboxypepD_reg"/>
    <property type="match status" value="5"/>
</dbReference>
<evidence type="ECO:0000313" key="8">
    <source>
        <dbReference type="Proteomes" id="UP001595816"/>
    </source>
</evidence>
<dbReference type="SUPFAM" id="SSF49452">
    <property type="entry name" value="Starch-binding domain-like"/>
    <property type="match status" value="3"/>
</dbReference>
<dbReference type="RefSeq" id="WP_275978370.1">
    <property type="nucleotide sequence ID" value="NZ_JAMZDZ010000001.1"/>
</dbReference>
<keyword evidence="3 5" id="KW-0378">Hydrolase</keyword>
<dbReference type="PRINTS" id="PR00723">
    <property type="entry name" value="SUBTILISIN"/>
</dbReference>
<dbReference type="InterPro" id="IPR051048">
    <property type="entry name" value="Peptidase_S8/S53_subtilisin"/>
</dbReference>
<dbReference type="Gene3D" id="2.60.40.1120">
    <property type="entry name" value="Carboxypeptidase-like, regulatory domain"/>
    <property type="match status" value="6"/>
</dbReference>
<feature type="active site" description="Charge relay system" evidence="5">
    <location>
        <position position="220"/>
    </location>
</feature>
<dbReference type="InterPro" id="IPR000209">
    <property type="entry name" value="Peptidase_S8/S53_dom"/>
</dbReference>
<organism evidence="7 8">
    <name type="scientific">Hamadaea flava</name>
    <dbReference type="NCBI Taxonomy" id="1742688"/>
    <lineage>
        <taxon>Bacteria</taxon>
        <taxon>Bacillati</taxon>
        <taxon>Actinomycetota</taxon>
        <taxon>Actinomycetes</taxon>
        <taxon>Micromonosporales</taxon>
        <taxon>Micromonosporaceae</taxon>
        <taxon>Hamadaea</taxon>
    </lineage>
</organism>
<dbReference type="Pfam" id="PF00082">
    <property type="entry name" value="Peptidase_S8"/>
    <property type="match status" value="1"/>
</dbReference>
<evidence type="ECO:0000256" key="1">
    <source>
        <dbReference type="ARBA" id="ARBA00011073"/>
    </source>
</evidence>
<evidence type="ECO:0000256" key="4">
    <source>
        <dbReference type="ARBA" id="ARBA00022825"/>
    </source>
</evidence>
<feature type="active site" description="Charge relay system" evidence="5">
    <location>
        <position position="174"/>
    </location>
</feature>
<evidence type="ECO:0000259" key="6">
    <source>
        <dbReference type="Pfam" id="PF00082"/>
    </source>
</evidence>
<feature type="domain" description="Peptidase S8/S53" evidence="6">
    <location>
        <begin position="165"/>
        <end position="435"/>
    </location>
</feature>
<accession>A0ABV8LS48</accession>
<keyword evidence="8" id="KW-1185">Reference proteome</keyword>
<dbReference type="InterPro" id="IPR033857">
    <property type="entry name" value="Bacillopeptidase_F"/>
</dbReference>
<comment type="caution">
    <text evidence="7">The sequence shown here is derived from an EMBL/GenBank/DDBJ whole genome shotgun (WGS) entry which is preliminary data.</text>
</comment>
<dbReference type="SUPFAM" id="SSF49464">
    <property type="entry name" value="Carboxypeptidase regulatory domain-like"/>
    <property type="match status" value="3"/>
</dbReference>
<dbReference type="InterPro" id="IPR023828">
    <property type="entry name" value="Peptidase_S8_Ser-AS"/>
</dbReference>
<keyword evidence="2 5" id="KW-0645">Protease</keyword>
<dbReference type="Proteomes" id="UP001595816">
    <property type="component" value="Unassembled WGS sequence"/>
</dbReference>
<evidence type="ECO:0000256" key="2">
    <source>
        <dbReference type="ARBA" id="ARBA00022670"/>
    </source>
</evidence>
<dbReference type="PANTHER" id="PTHR43399:SF4">
    <property type="entry name" value="CELL WALL-ASSOCIATED PROTEASE"/>
    <property type="match status" value="1"/>
</dbReference>
<dbReference type="PANTHER" id="PTHR43399">
    <property type="entry name" value="SUBTILISIN-RELATED"/>
    <property type="match status" value="1"/>
</dbReference>
<dbReference type="InterPro" id="IPR015500">
    <property type="entry name" value="Peptidase_S8_subtilisin-rel"/>
</dbReference>
<name>A0ABV8LS48_9ACTN</name>
<dbReference type="Gene3D" id="3.40.50.200">
    <property type="entry name" value="Peptidase S8/S53 domain"/>
    <property type="match status" value="1"/>
</dbReference>
<proteinExistence type="inferred from homology"/>
<dbReference type="InterPro" id="IPR008969">
    <property type="entry name" value="CarboxyPept-like_regulatory"/>
</dbReference>
<protein>
    <submittedName>
        <fullName evidence="7">Carboxypeptidase regulatory-like domain-containing protein</fullName>
    </submittedName>
</protein>
<dbReference type="InterPro" id="IPR013784">
    <property type="entry name" value="Carb-bd-like_fold"/>
</dbReference>
<dbReference type="CDD" id="cd07481">
    <property type="entry name" value="Peptidases_S8_BacillopeptidaseF-like"/>
    <property type="match status" value="1"/>
</dbReference>
<feature type="active site" description="Charge relay system" evidence="5">
    <location>
        <position position="393"/>
    </location>
</feature>
<gene>
    <name evidence="7" type="ORF">ACFOZ4_24685</name>
</gene>
<evidence type="ECO:0000256" key="5">
    <source>
        <dbReference type="PROSITE-ProRule" id="PRU01240"/>
    </source>
</evidence>
<keyword evidence="4 5" id="KW-0720">Serine protease</keyword>
<dbReference type="SUPFAM" id="SSF52743">
    <property type="entry name" value="Subtilisin-like"/>
    <property type="match status" value="1"/>
</dbReference>
<dbReference type="PROSITE" id="PS00138">
    <property type="entry name" value="SUBTILASE_SER"/>
    <property type="match status" value="1"/>
</dbReference>
<dbReference type="InterPro" id="IPR036852">
    <property type="entry name" value="Peptidase_S8/S53_dom_sf"/>
</dbReference>
<evidence type="ECO:0000256" key="3">
    <source>
        <dbReference type="ARBA" id="ARBA00022801"/>
    </source>
</evidence>
<sequence length="1517" mass="158671">MLVPLLVLSGLTGATPTARPLPATVDAAVTTRLAQEHTADVFVMLRAKATLSGPAAGRTHGEQVARGRQALITTAENTQAGVRTALARRKVAYEPYWIVNTVLVRSASAEVIRELAGRADVRRVRLAGERHIPTPITGVSADAAVDWNLDRIRAPQTWAQFGVSGEGVVVASIDTGVDFTHPAVTRQYRGNLGGAFNHNYNWFDPSHICPSPVPCDNNGHGTHVTGTMTGDDGAGTVIGVAPGAKWISAKGCESDSCSDVALIRSGQWVMAPTDLSGNNPRPDLAPNIVNNSWGGGPGDDFYQDIINAWTSVGIFPAFAAGNSGPGCGTAGSPGDYQNSYAVGAFDSSNSIAPFSSRGASVFDGEIKPNIAAPGSGIRSSVPGGRYESWSGTSMATPHVAGVVALMWSAAPALRGDVGLTRNLLDQSAIDTADTSCGGTIADNNVWGEGRLDAYAAVERSPRGPTGVLSGVVTDAVTGLPLGGVSVNVGSGSSSRYGVATAADGTYRMVLSVGAYQMTYAKFAFLTAQRTVQVTTGTTVVVNVALGQAPRHAVTGVVRDVGGGPVHGVTVRLDGTPIPSVVTGVDGAYHFTGVPDGAYDVSVTDGGCTAATLQRVVVDGDEVTDLAVPPRPDVSGYTCQATASEWVPGTDLLALTGDQALTTIATPFPFPLYGRTYTTVTVTTNGFLTFDRAVYSSTNRPIPSTAYPNAGLYPFWDDLVVDSAAGIYTTVVGTAPNRRFVVEWRNATFYGLPGRVTFEAVLSENGRVQFGYQSLSAETQAHGASASIGVEDSTGTVGLQYAYNEVALEPGATLVFRPPATVTGTVTDAEDGHALSGVTVSAYRAGEFVATKTTDDTGKYAVALPAGAYSLTYTLPGYLMGSADVTLTAEGEVAVRNLAMSGSGKTISGIVRDDRGNPASGQRVRLFTGLAEFTATTDDTGAYRMTNVPLGSYNVSVGSPCVFGSASTMTVDGDESADFAVTTRYDDFGYQCRPVNAAYVDATGVLPLTADEATTGVTLPFPFRLYGTAYTSAYVSTNGFLSFTGNDVGEISDSFPTPGTPNAAIYALWQDLMIDGAGSVRTAVTGQAPNRRFVVEWRNALVEFTLDRVSMEIVLGEDGTVEIRVRDSLGSYRARLGIENATGTVGYRYDDTFYPIRDGLAVRFTPPGQVQGAVTDADDGTAVADAIVRGLRNGSKVKEVHADATGHYVLPLQPGDYTVEVVKGTSTTSRTVTVPGVGTTVIADLALPVNTITGRITDATGVPLAGVNTKIRANGLTVETTTAADGSYRLDGVGDGTHTLLLAAYGDGCLRSRTTDVVITADQVIDTTMTRYADGYGYTCRTEASVWETGETVLALTGDDSVATVPLPFTFSFYGTQYSSVYVSTNGFVSFTDAVPAPVMSWLPSTGTPNAAVYALWGDFVVDGSASVRTSVAGSGTNRRLIIEWRNVQDKWTSQRNTFSVTLYENGQVATGYQTVATYPANVGIEDATGSRFLQYVNDFNGAYARPGITVRFVPPTT</sequence>
<dbReference type="EMBL" id="JBHSAY010000015">
    <property type="protein sequence ID" value="MFC4133822.1"/>
    <property type="molecule type" value="Genomic_DNA"/>
</dbReference>
<comment type="similarity">
    <text evidence="1 5">Belongs to the peptidase S8 family.</text>
</comment>
<evidence type="ECO:0000313" key="7">
    <source>
        <dbReference type="EMBL" id="MFC4133822.1"/>
    </source>
</evidence>
<dbReference type="InterPro" id="IPR022398">
    <property type="entry name" value="Peptidase_S8_His-AS"/>
</dbReference>
<reference evidence="8" key="1">
    <citation type="journal article" date="2019" name="Int. J. Syst. Evol. Microbiol.">
        <title>The Global Catalogue of Microorganisms (GCM) 10K type strain sequencing project: providing services to taxonomists for standard genome sequencing and annotation.</title>
        <authorList>
            <consortium name="The Broad Institute Genomics Platform"/>
            <consortium name="The Broad Institute Genome Sequencing Center for Infectious Disease"/>
            <person name="Wu L."/>
            <person name="Ma J."/>
        </authorList>
    </citation>
    <scope>NUCLEOTIDE SEQUENCE [LARGE SCALE GENOMIC DNA]</scope>
    <source>
        <strain evidence="8">CGMCC 4.7289</strain>
    </source>
</reference>
<dbReference type="PROSITE" id="PS00137">
    <property type="entry name" value="SUBTILASE_HIS"/>
    <property type="match status" value="1"/>
</dbReference>